<sequence>ELVCLVFGFSPPAINITWLLGTTEVSAHRVSNPAKGHDGKFSIQSHLDLQPSDWAPGEVYTCQ</sequence>
<dbReference type="Proteomes" id="UP001529510">
    <property type="component" value="Unassembled WGS sequence"/>
</dbReference>
<dbReference type="InterPro" id="IPR007110">
    <property type="entry name" value="Ig-like_dom"/>
</dbReference>
<feature type="domain" description="Ig-like" evidence="2">
    <location>
        <begin position="1"/>
        <end position="63"/>
    </location>
</feature>
<protein>
    <recommendedName>
        <fullName evidence="2">Ig-like domain-containing protein</fullName>
    </recommendedName>
</protein>
<dbReference type="SUPFAM" id="SSF48726">
    <property type="entry name" value="Immunoglobulin"/>
    <property type="match status" value="1"/>
</dbReference>
<feature type="non-terminal residue" evidence="3">
    <location>
        <position position="63"/>
    </location>
</feature>
<dbReference type="Gene3D" id="2.60.40.10">
    <property type="entry name" value="Immunoglobulins"/>
    <property type="match status" value="1"/>
</dbReference>
<dbReference type="InterPro" id="IPR036179">
    <property type="entry name" value="Ig-like_dom_sf"/>
</dbReference>
<evidence type="ECO:0000313" key="3">
    <source>
        <dbReference type="EMBL" id="KAL0197585.1"/>
    </source>
</evidence>
<keyword evidence="1" id="KW-0393">Immunoglobulin domain</keyword>
<evidence type="ECO:0000259" key="2">
    <source>
        <dbReference type="PROSITE" id="PS50835"/>
    </source>
</evidence>
<dbReference type="InterPro" id="IPR013783">
    <property type="entry name" value="Ig-like_fold"/>
</dbReference>
<proteinExistence type="predicted"/>
<keyword evidence="4" id="KW-1185">Reference proteome</keyword>
<dbReference type="AlphaFoldDB" id="A0ABD0RJE7"/>
<dbReference type="PANTHER" id="PTHR23411">
    <property type="entry name" value="TAPASIN"/>
    <property type="match status" value="1"/>
</dbReference>
<name>A0ABD0RJE7_CIRMR</name>
<organism evidence="3 4">
    <name type="scientific">Cirrhinus mrigala</name>
    <name type="common">Mrigala</name>
    <dbReference type="NCBI Taxonomy" id="683832"/>
    <lineage>
        <taxon>Eukaryota</taxon>
        <taxon>Metazoa</taxon>
        <taxon>Chordata</taxon>
        <taxon>Craniata</taxon>
        <taxon>Vertebrata</taxon>
        <taxon>Euteleostomi</taxon>
        <taxon>Actinopterygii</taxon>
        <taxon>Neopterygii</taxon>
        <taxon>Teleostei</taxon>
        <taxon>Ostariophysi</taxon>
        <taxon>Cypriniformes</taxon>
        <taxon>Cyprinidae</taxon>
        <taxon>Labeoninae</taxon>
        <taxon>Labeonini</taxon>
        <taxon>Cirrhinus</taxon>
    </lineage>
</organism>
<dbReference type="PROSITE" id="PS50835">
    <property type="entry name" value="IG_LIKE"/>
    <property type="match status" value="1"/>
</dbReference>
<feature type="non-terminal residue" evidence="3">
    <location>
        <position position="1"/>
    </location>
</feature>
<evidence type="ECO:0000313" key="4">
    <source>
        <dbReference type="Proteomes" id="UP001529510"/>
    </source>
</evidence>
<dbReference type="EMBL" id="JAMKFB020000003">
    <property type="protein sequence ID" value="KAL0197585.1"/>
    <property type="molecule type" value="Genomic_DNA"/>
</dbReference>
<dbReference type="InterPro" id="IPR003597">
    <property type="entry name" value="Ig_C1-set"/>
</dbReference>
<evidence type="ECO:0000256" key="1">
    <source>
        <dbReference type="ARBA" id="ARBA00023319"/>
    </source>
</evidence>
<gene>
    <name evidence="3" type="ORF">M9458_006125</name>
</gene>
<dbReference type="CDD" id="cd00098">
    <property type="entry name" value="IgC1"/>
    <property type="match status" value="1"/>
</dbReference>
<dbReference type="SMART" id="SM00407">
    <property type="entry name" value="IGc1"/>
    <property type="match status" value="1"/>
</dbReference>
<reference evidence="3 4" key="1">
    <citation type="submission" date="2024-05" db="EMBL/GenBank/DDBJ databases">
        <title>Genome sequencing and assembly of Indian major carp, Cirrhinus mrigala (Hamilton, 1822).</title>
        <authorList>
            <person name="Mohindra V."/>
            <person name="Chowdhury L.M."/>
            <person name="Lal K."/>
            <person name="Jena J.K."/>
        </authorList>
    </citation>
    <scope>NUCLEOTIDE SEQUENCE [LARGE SCALE GENOMIC DNA]</scope>
    <source>
        <strain evidence="3">CM1030</strain>
        <tissue evidence="3">Blood</tissue>
    </source>
</reference>
<comment type="caution">
    <text evidence="3">The sequence shown here is derived from an EMBL/GenBank/DDBJ whole genome shotgun (WGS) entry which is preliminary data.</text>
</comment>
<dbReference type="Pfam" id="PF07654">
    <property type="entry name" value="C1-set"/>
    <property type="match status" value="1"/>
</dbReference>
<dbReference type="InterPro" id="IPR050380">
    <property type="entry name" value="Immune_Resp_Modulators"/>
</dbReference>
<accession>A0ABD0RJE7</accession>